<dbReference type="STRING" id="425514.SAMN05443550_109119"/>
<dbReference type="AlphaFoldDB" id="A0A1H4G8N0"/>
<accession>A0A1H4G8N0</accession>
<dbReference type="RefSeq" id="WP_090558420.1">
    <property type="nucleotide sequence ID" value="NZ_FNRA01000009.1"/>
</dbReference>
<protein>
    <submittedName>
        <fullName evidence="1">Uncharacterized protein</fullName>
    </submittedName>
</protein>
<organism evidence="1 2">
    <name type="scientific">Pedobacter hartonius</name>
    <dbReference type="NCBI Taxonomy" id="425514"/>
    <lineage>
        <taxon>Bacteria</taxon>
        <taxon>Pseudomonadati</taxon>
        <taxon>Bacteroidota</taxon>
        <taxon>Sphingobacteriia</taxon>
        <taxon>Sphingobacteriales</taxon>
        <taxon>Sphingobacteriaceae</taxon>
        <taxon>Pedobacter</taxon>
    </lineage>
</organism>
<reference evidence="1 2" key="1">
    <citation type="submission" date="2016-10" db="EMBL/GenBank/DDBJ databases">
        <authorList>
            <person name="de Groot N.N."/>
        </authorList>
    </citation>
    <scope>NUCLEOTIDE SEQUENCE [LARGE SCALE GENOMIC DNA]</scope>
    <source>
        <strain evidence="1 2">DSM 19033</strain>
    </source>
</reference>
<dbReference type="InterPro" id="IPR046233">
    <property type="entry name" value="DUF6266"/>
</dbReference>
<name>A0A1H4G8N0_9SPHI</name>
<dbReference type="Proteomes" id="UP000198850">
    <property type="component" value="Unassembled WGS sequence"/>
</dbReference>
<evidence type="ECO:0000313" key="2">
    <source>
        <dbReference type="Proteomes" id="UP000198850"/>
    </source>
</evidence>
<keyword evidence="2" id="KW-1185">Reference proteome</keyword>
<dbReference type="Pfam" id="PF19781">
    <property type="entry name" value="DUF6266"/>
    <property type="match status" value="1"/>
</dbReference>
<dbReference type="OrthoDB" id="648163at2"/>
<proteinExistence type="predicted"/>
<evidence type="ECO:0000313" key="1">
    <source>
        <dbReference type="EMBL" id="SEB05924.1"/>
    </source>
</evidence>
<dbReference type="EMBL" id="FNRA01000009">
    <property type="protein sequence ID" value="SEB05924.1"/>
    <property type="molecule type" value="Genomic_DNA"/>
</dbReference>
<sequence>MATLRPGSLGTLIGRVGNMVFYELNGKIVGRTIGVVDSYSDAQLGNQMGFGLTTLLLNPVNQFIRAGFKTTPKEPGWNFHSLAFSLNKKNALTGKYPNVEIDFTKVIFSMGGLPLPKNPQVKLAGNCLEFSWEADPETKGNDERDQVMLVAYFPETLQAMTVQSGSPRTSEKHTILLPSFKGKKVIETYIAFISEDRERVSNSVYLGQIIWDNQ</sequence>
<gene>
    <name evidence="1" type="ORF">SAMN05443550_109119</name>
</gene>